<evidence type="ECO:0000313" key="2">
    <source>
        <dbReference type="EMBL" id="KAK1701459.1"/>
    </source>
</evidence>
<dbReference type="PANTHER" id="PTHR35910">
    <property type="entry name" value="2EXR DOMAIN-CONTAINING PROTEIN"/>
    <property type="match status" value="1"/>
</dbReference>
<dbReference type="PANTHER" id="PTHR35910:SF6">
    <property type="entry name" value="2EXR DOMAIN-CONTAINING PROTEIN"/>
    <property type="match status" value="1"/>
</dbReference>
<evidence type="ECO:0000259" key="1">
    <source>
        <dbReference type="Pfam" id="PF20150"/>
    </source>
</evidence>
<sequence length="439" mass="50946">METTMPRRPHLELFNPGPVVTTESSFVLFPQFPVEIRLLIWKHALQRHRMIHIILEKNEKQQRQDDDESNGLLNRLGRWVTGYHYKAIINTRRSLLPDIMRVNREARDAMLSFYSTQLPCRFRPDKPSERTYIIHLNLNWDFLRVSYGKLHIIFFDFIHDLRAHDPKGRGLQHLVIEEPDYRTSVHNPSLLKRTFTEGPSLDVFRTTVARDLKSLWFKCTPRGARALNVLDWRRVHVFNYGVPVLPSFTFFDAPVPDPRAGIARDLKKIGGSLHDPREGPLGWRVLLRDVGLRPEDMTNRGQVQDLDVRIMYASSEEDAVRNREDAARVLHEEDFRWLELQWWFHGWDTPAAGGRGGGDRPAGCFSTASGLQAKRPEFDGPGVLAAAPRPALGFWLFPIEAFGEIPREEEEREPSSWLKVNWIWDLSSHRPELALVDLY</sequence>
<dbReference type="Pfam" id="PF20150">
    <property type="entry name" value="2EXR"/>
    <property type="match status" value="1"/>
</dbReference>
<dbReference type="Proteomes" id="UP001224890">
    <property type="component" value="Unassembled WGS sequence"/>
</dbReference>
<evidence type="ECO:0000313" key="3">
    <source>
        <dbReference type="Proteomes" id="UP001224890"/>
    </source>
</evidence>
<dbReference type="InterPro" id="IPR045518">
    <property type="entry name" value="2EXR"/>
</dbReference>
<dbReference type="AlphaFoldDB" id="A0AAJ0EZN0"/>
<proteinExistence type="predicted"/>
<dbReference type="GeneID" id="85450578"/>
<dbReference type="RefSeq" id="XP_060437214.1">
    <property type="nucleotide sequence ID" value="XM_060566052.1"/>
</dbReference>
<accession>A0AAJ0EZN0</accession>
<dbReference type="EMBL" id="JAHMHR010000001">
    <property type="protein sequence ID" value="KAK1701459.1"/>
    <property type="molecule type" value="Genomic_DNA"/>
</dbReference>
<feature type="domain" description="2EXR" evidence="1">
    <location>
        <begin position="26"/>
        <end position="143"/>
    </location>
</feature>
<comment type="caution">
    <text evidence="2">The sequence shown here is derived from an EMBL/GenBank/DDBJ whole genome shotgun (WGS) entry which is preliminary data.</text>
</comment>
<keyword evidence="3" id="KW-1185">Reference proteome</keyword>
<reference evidence="2" key="1">
    <citation type="submission" date="2021-06" db="EMBL/GenBank/DDBJ databases">
        <title>Comparative genomics, transcriptomics and evolutionary studies reveal genomic signatures of adaptation to plant cell wall in hemibiotrophic fungi.</title>
        <authorList>
            <consortium name="DOE Joint Genome Institute"/>
            <person name="Baroncelli R."/>
            <person name="Diaz J.F."/>
            <person name="Benocci T."/>
            <person name="Peng M."/>
            <person name="Battaglia E."/>
            <person name="Haridas S."/>
            <person name="Andreopoulos W."/>
            <person name="Labutti K."/>
            <person name="Pangilinan J."/>
            <person name="Floch G.L."/>
            <person name="Makela M.R."/>
            <person name="Henrissat B."/>
            <person name="Grigoriev I.V."/>
            <person name="Crouch J.A."/>
            <person name="De Vries R.P."/>
            <person name="Sukno S.A."/>
            <person name="Thon M.R."/>
        </authorList>
    </citation>
    <scope>NUCLEOTIDE SEQUENCE</scope>
    <source>
        <strain evidence="2">CBS 193.32</strain>
    </source>
</reference>
<name>A0AAJ0EZN0_9PEZI</name>
<organism evidence="2 3">
    <name type="scientific">Colletotrichum godetiae</name>
    <dbReference type="NCBI Taxonomy" id="1209918"/>
    <lineage>
        <taxon>Eukaryota</taxon>
        <taxon>Fungi</taxon>
        <taxon>Dikarya</taxon>
        <taxon>Ascomycota</taxon>
        <taxon>Pezizomycotina</taxon>
        <taxon>Sordariomycetes</taxon>
        <taxon>Hypocreomycetidae</taxon>
        <taxon>Glomerellales</taxon>
        <taxon>Glomerellaceae</taxon>
        <taxon>Colletotrichum</taxon>
        <taxon>Colletotrichum acutatum species complex</taxon>
    </lineage>
</organism>
<gene>
    <name evidence="2" type="ORF">BDP55DRAFT_21827</name>
</gene>
<protein>
    <recommendedName>
        <fullName evidence="1">2EXR domain-containing protein</fullName>
    </recommendedName>
</protein>